<feature type="region of interest" description="Disordered" evidence="1">
    <location>
        <begin position="2366"/>
        <end position="2476"/>
    </location>
</feature>
<dbReference type="InterPro" id="IPR022189">
    <property type="entry name" value="SMTN"/>
</dbReference>
<dbReference type="RefSeq" id="XP_024081731.1">
    <property type="nucleotide sequence ID" value="XM_024225963.1"/>
</dbReference>
<feature type="compositionally biased region" description="Polar residues" evidence="1">
    <location>
        <begin position="2493"/>
        <end position="2512"/>
    </location>
</feature>
<feature type="compositionally biased region" description="Basic and acidic residues" evidence="1">
    <location>
        <begin position="2423"/>
        <end position="2452"/>
    </location>
</feature>
<feature type="region of interest" description="Disordered" evidence="1">
    <location>
        <begin position="172"/>
        <end position="234"/>
    </location>
</feature>
<dbReference type="OrthoDB" id="10017054at2759"/>
<feature type="compositionally biased region" description="Basic and acidic residues" evidence="1">
    <location>
        <begin position="1751"/>
        <end position="1785"/>
    </location>
</feature>
<feature type="compositionally biased region" description="Basic and acidic residues" evidence="1">
    <location>
        <begin position="83"/>
        <end position="97"/>
    </location>
</feature>
<feature type="compositionally biased region" description="Acidic residues" evidence="1">
    <location>
        <begin position="1448"/>
        <end position="1467"/>
    </location>
</feature>
<feature type="compositionally biased region" description="Basic and acidic residues" evidence="1">
    <location>
        <begin position="580"/>
        <end position="591"/>
    </location>
</feature>
<feature type="compositionally biased region" description="Polar residues" evidence="1">
    <location>
        <begin position="172"/>
        <end position="181"/>
    </location>
</feature>
<evidence type="ECO:0000259" key="2">
    <source>
        <dbReference type="Pfam" id="PF12510"/>
    </source>
</evidence>
<feature type="compositionally biased region" description="Low complexity" evidence="1">
    <location>
        <begin position="207"/>
        <end position="232"/>
    </location>
</feature>
<feature type="compositionally biased region" description="Polar residues" evidence="1">
    <location>
        <begin position="1262"/>
        <end position="1277"/>
    </location>
</feature>
<name>A0A8I6SMW1_CIMLE</name>
<feature type="compositionally biased region" description="Polar residues" evidence="1">
    <location>
        <begin position="2722"/>
        <end position="2736"/>
    </location>
</feature>
<feature type="compositionally biased region" description="Basic and acidic residues" evidence="1">
    <location>
        <begin position="2462"/>
        <end position="2476"/>
    </location>
</feature>
<evidence type="ECO:0000313" key="4">
    <source>
        <dbReference type="Proteomes" id="UP000494040"/>
    </source>
</evidence>
<feature type="compositionally biased region" description="Polar residues" evidence="1">
    <location>
        <begin position="2975"/>
        <end position="2985"/>
    </location>
</feature>
<feature type="compositionally biased region" description="Low complexity" evidence="1">
    <location>
        <begin position="2520"/>
        <end position="2538"/>
    </location>
</feature>
<feature type="region of interest" description="Disordered" evidence="1">
    <location>
        <begin position="2955"/>
        <end position="2990"/>
    </location>
</feature>
<protein>
    <recommendedName>
        <fullName evidence="2">Smoothelin domain-containing protein</fullName>
    </recommendedName>
</protein>
<accession>A0A8I6SMW1</accession>
<keyword evidence="4" id="KW-1185">Reference proteome</keyword>
<feature type="compositionally biased region" description="Polar residues" evidence="1">
    <location>
        <begin position="3212"/>
        <end position="3221"/>
    </location>
</feature>
<feature type="region of interest" description="Disordered" evidence="1">
    <location>
        <begin position="2797"/>
        <end position="2824"/>
    </location>
</feature>
<feature type="region of interest" description="Disordered" evidence="1">
    <location>
        <begin position="3584"/>
        <end position="3610"/>
    </location>
</feature>
<dbReference type="KEGG" id="clec:106674087"/>
<feature type="compositionally biased region" description="Low complexity" evidence="1">
    <location>
        <begin position="1305"/>
        <end position="1336"/>
    </location>
</feature>
<feature type="compositionally biased region" description="Basic and acidic residues" evidence="1">
    <location>
        <begin position="618"/>
        <end position="629"/>
    </location>
</feature>
<feature type="compositionally biased region" description="Polar residues" evidence="1">
    <location>
        <begin position="1979"/>
        <end position="1989"/>
    </location>
</feature>
<feature type="compositionally biased region" description="Basic and acidic residues" evidence="1">
    <location>
        <begin position="1491"/>
        <end position="1501"/>
    </location>
</feature>
<feature type="compositionally biased region" description="Basic and acidic residues" evidence="1">
    <location>
        <begin position="926"/>
        <end position="978"/>
    </location>
</feature>
<feature type="region of interest" description="Disordered" evidence="1">
    <location>
        <begin position="433"/>
        <end position="505"/>
    </location>
</feature>
<feature type="compositionally biased region" description="Polar residues" evidence="1">
    <location>
        <begin position="364"/>
        <end position="373"/>
    </location>
</feature>
<feature type="compositionally biased region" description="Basic and acidic residues" evidence="1">
    <location>
        <begin position="2077"/>
        <end position="2086"/>
    </location>
</feature>
<feature type="compositionally biased region" description="Basic and acidic residues" evidence="1">
    <location>
        <begin position="1721"/>
        <end position="1741"/>
    </location>
</feature>
<evidence type="ECO:0000256" key="1">
    <source>
        <dbReference type="SAM" id="MobiDB-lite"/>
    </source>
</evidence>
<feature type="compositionally biased region" description="Basic and acidic residues" evidence="1">
    <location>
        <begin position="2179"/>
        <end position="2188"/>
    </location>
</feature>
<feature type="region of interest" description="Disordered" evidence="1">
    <location>
        <begin position="527"/>
        <end position="752"/>
    </location>
</feature>
<feature type="compositionally biased region" description="Basic and acidic residues" evidence="1">
    <location>
        <begin position="3283"/>
        <end position="3320"/>
    </location>
</feature>
<feature type="region of interest" description="Disordered" evidence="1">
    <location>
        <begin position="83"/>
        <end position="102"/>
    </location>
</feature>
<feature type="region of interest" description="Disordered" evidence="1">
    <location>
        <begin position="1714"/>
        <end position="2273"/>
    </location>
</feature>
<evidence type="ECO:0000313" key="3">
    <source>
        <dbReference type="EnsemblMetazoa" id="XP_024081731.1"/>
    </source>
</evidence>
<feature type="compositionally biased region" description="Polar residues" evidence="1">
    <location>
        <begin position="1549"/>
        <end position="1566"/>
    </location>
</feature>
<feature type="region of interest" description="Disordered" evidence="1">
    <location>
        <begin position="2493"/>
        <end position="2544"/>
    </location>
</feature>
<feature type="region of interest" description="Disordered" evidence="1">
    <location>
        <begin position="852"/>
        <end position="1613"/>
    </location>
</feature>
<feature type="domain" description="Smoothelin" evidence="2">
    <location>
        <begin position="2326"/>
        <end position="2364"/>
    </location>
</feature>
<feature type="compositionally biased region" description="Low complexity" evidence="1">
    <location>
        <begin position="3838"/>
        <end position="3850"/>
    </location>
</feature>
<feature type="compositionally biased region" description="Polar residues" evidence="1">
    <location>
        <begin position="1793"/>
        <end position="1808"/>
    </location>
</feature>
<feature type="compositionally biased region" description="Polar residues" evidence="1">
    <location>
        <begin position="2223"/>
        <end position="2263"/>
    </location>
</feature>
<reference evidence="3" key="1">
    <citation type="submission" date="2022-01" db="UniProtKB">
        <authorList>
            <consortium name="EnsemblMetazoa"/>
        </authorList>
    </citation>
    <scope>IDENTIFICATION</scope>
</reference>
<feature type="compositionally biased region" description="Polar residues" evidence="1">
    <location>
        <begin position="1385"/>
        <end position="1402"/>
    </location>
</feature>
<proteinExistence type="predicted"/>
<dbReference type="Proteomes" id="UP000494040">
    <property type="component" value="Unassembled WGS sequence"/>
</dbReference>
<feature type="compositionally biased region" description="Polar residues" evidence="1">
    <location>
        <begin position="2370"/>
        <end position="2380"/>
    </location>
</feature>
<feature type="domain" description="Smoothelin" evidence="2">
    <location>
        <begin position="2911"/>
        <end position="2950"/>
    </location>
</feature>
<feature type="region of interest" description="Disordered" evidence="1">
    <location>
        <begin position="354"/>
        <end position="418"/>
    </location>
</feature>
<feature type="compositionally biased region" description="Basic and acidic residues" evidence="1">
    <location>
        <begin position="1951"/>
        <end position="1960"/>
    </location>
</feature>
<feature type="compositionally biased region" description="Basic and acidic residues" evidence="1">
    <location>
        <begin position="460"/>
        <end position="476"/>
    </location>
</feature>
<feature type="region of interest" description="Disordered" evidence="1">
    <location>
        <begin position="3212"/>
        <end position="3320"/>
    </location>
</feature>
<feature type="compositionally biased region" description="Polar residues" evidence="1">
    <location>
        <begin position="1468"/>
        <end position="1482"/>
    </location>
</feature>
<feature type="compositionally biased region" description="Polar residues" evidence="1">
    <location>
        <begin position="3821"/>
        <end position="3837"/>
    </location>
</feature>
<feature type="compositionally biased region" description="Polar residues" evidence="1">
    <location>
        <begin position="1286"/>
        <end position="1298"/>
    </location>
</feature>
<feature type="compositionally biased region" description="Basic and acidic residues" evidence="1">
    <location>
        <begin position="2381"/>
        <end position="2407"/>
    </location>
</feature>
<feature type="compositionally biased region" description="Basic and acidic residues" evidence="1">
    <location>
        <begin position="354"/>
        <end position="363"/>
    </location>
</feature>
<dbReference type="EnsemblMetazoa" id="XM_024225963.1">
    <property type="protein sequence ID" value="XP_024081731.1"/>
    <property type="gene ID" value="LOC106674087"/>
</dbReference>
<dbReference type="GeneID" id="106674087"/>
<feature type="compositionally biased region" description="Basic and acidic residues" evidence="1">
    <location>
        <begin position="1182"/>
        <end position="1202"/>
    </location>
</feature>
<feature type="compositionally biased region" description="Low complexity" evidence="1">
    <location>
        <begin position="530"/>
        <end position="542"/>
    </location>
</feature>
<feature type="compositionally biased region" description="Basic and acidic residues" evidence="1">
    <location>
        <begin position="1809"/>
        <end position="1821"/>
    </location>
</feature>
<feature type="compositionally biased region" description="Basic and acidic residues" evidence="1">
    <location>
        <begin position="985"/>
        <end position="1162"/>
    </location>
</feature>
<dbReference type="Pfam" id="PF12510">
    <property type="entry name" value="Smoothelin"/>
    <property type="match status" value="2"/>
</dbReference>
<feature type="compositionally biased region" description="Polar residues" evidence="1">
    <location>
        <begin position="489"/>
        <end position="505"/>
    </location>
</feature>
<feature type="region of interest" description="Disordered" evidence="1">
    <location>
        <begin position="2722"/>
        <end position="2746"/>
    </location>
</feature>
<feature type="compositionally biased region" description="Basic and acidic residues" evidence="1">
    <location>
        <begin position="2059"/>
        <end position="2069"/>
    </location>
</feature>
<feature type="compositionally biased region" description="Pro residues" evidence="1">
    <location>
        <begin position="440"/>
        <end position="449"/>
    </location>
</feature>
<dbReference type="OMA" id="THNQTHN"/>
<sequence length="4094" mass="461781">MATVVYADLNTIQDEDILRRMWANTEDFGRKKEIRARMYKLREQRLKDFYTTGDVSDMNRKHQQLPRHAESLEDQGFMTMKSKEIRDSESPTRDMSRRKGNGYWDSRQETVYGRGKEEDANIEVKYVSTEGRGVVKEADMEKKVAYQTESAQESTWKQDNNSFMKAETQKEMSQSASVAKSDNTEERTFAQNEEFSNFKTMTEQNESMSSVSNVSASTSSRQVTSSSYRTTSDNNQDGKVVVIEDFGTNARPLVELTSDSMRDFIDDDVQTESCTNQHKRETTSKTSTTNQSLKQVFSTQTLDDSVQLDLTNFRVRGEDVDVGENVKVTEYRTITDNQSRKEDQTNEQLYRNYEVEKSQDRSLEQTVDISTLRDSSKKEEDRSARSDDFLTAEQIQRKTSRTGSSTRHETIVNEKAATEQKILNEIQKLDSYLSTHTPAPSTPASPPCEPDGGWTLVSDKGGEFVYHERSEPDGKKSAVPSHAAGKKTTPPSSMDLPTSATDGQYMTTYQQSYNKISVDHTPSHEFFVKTLRSSPERSTPSPTKRDYTSSSSRSSPERRKLSNSKSSLEKNTPDHRRRADTKSPEYYEKKQRSSPSKSPVQKKKQTTHHNESATSARKHSETRITTKETKSKRKFSSTKERAANRNRVATPGASPSTSPVHKKTGKETSDSDSDASQATYDCTKKSEVITESRTNMTTIRKKDKKEQSPEFSSEGSITRELKKKKQTTPEPSAFAPIKQFKTTPQDLTRTDKDQLKHIKSNKLTVENVRKHKENDYLPTGRTENFVNEERDETKLVRHENKNVRTTKGTVNTVHDICEMKDNVLRQRDVQRDIAKDDTDTKTVEELTFEKQATSKTSGVVTAPSETLDNEEKREISIESTNLKSPEKKESDDFDPSVAKMYKAPFARPEDQNPEKSFVRQPSATTPERHQPGTDRLHHERSPDRKQPGTDHQHPERSPDHKHLSTDHQHPERSPERPHPGTGRQLPEKSPERQQPDTDNQHPERSPDHKHLSTDRQHPEKSPERHHPGTDRQLPEKSPERQQPDTDHQHPERSPDHKHLSTDRQHPERSPERHHPGTDRPHSETSPERHHPGTDRQHHERSPERHHPGTDRQHPERSSDRKQPGTDQQHSEKSPDRKYPSTDRQHPERSPDRKHPSTDRQYPERSQSPVKKSVQETSLKKMKTSDEKTERRDSSNRSTKTKETTTLARQDNFSVTRRNTQKPICNDSKPRNTSNVPLVKKPIVASKHFTPERKSTLSKHTTKVVTSSRLEQNTSPDSPTRRHPVSPTVQRKTAQSRQLIQARKVPTSSHRPQTTQPTTTKTTNASPSTLSKTTSTSIQETTKILLGRKREDTTTKKRPSFEGGKTESPKPKVSIPRSVPQKSKLVDTSSRPAQKPQTETFNKPQRRVVPSQVKLQSKDTGKTAILTTRETHRTETQNFLKNEAKSVSDLEDETPPEEFYGDLDDEFDSSIQKSMSTSATQVKVRNDVYYNAKKDQTHELDSRNSSVLSMEEDSPTKPKSQPYKKEPSLKTKVNQDLLNVVVQHPKSSRESSPGYSSTADNFAVTTSDDGESNPRYADFVSEPEDVEVFDKLTGPSGPIPYSHRINDDVGDENDVPKSVAEKVSVFLNEAKKSLETKVTGNQVLIDNSNSVSKAKTLFEKVTKTENDEKKHHLIEDFVDRPGKKTKTDSSYYETHKITEHVDDTAEGEFDLAVNSLPLKTSNETDYRQELKETTKSSRKDTPVPKPLGKTFLRNENRKFIEKESIGAKTDVSTKKSFFENKAEEQKHPRKPKQEPSSYAKDTQASTVRSRSPDKVHSNEQRRKSSVTTEDVSAMERRQFKSEVTVKTITKLHEPTSSFDRNDSDKSISSRRSSKPGERTPCLPKYQESTKQPERRGSSPTKGYDTEKTIGSPKVTMHYETTEKYESHTTTQNVNDTPRKTGPHAAFPTKSYETSRKTDHTTYSHSGAYDSPRSAEPHALSPQSYVTSRTIGHTYPHSGEVDSPRNAEPTASSPKSYEMSRETEYTTSTHSTPYNSPRNTEPHTSTLKSYDSARTTTTHSRKFDSNRKTEPRAPSPSKSYDRPWKSEPRATSPPKSYESPRKSEPRSSSPPKSYDRPWKSEPRASSPPKSYDSPRKSEPRSSSPPKSYNKPWKSEPRATSPPKSYDSPRKSEPRSSSPPKSYDKPWKSEPRATSPPKSYDSPRKSEPRASSPPKPYDSPRKSEPRASSPSKLGTKSYESSLKSENVGEQTVRSYVKTSDSVLQRTSKPENDVKTLSKSLNDSTIFKQNETVLQKTKTEEKFGVQLRKTPSANKFDTITVRLKSSTSEAPAIENIYDLELLEQMLIKAEAYEERRRIRAQIRLVKKELEEQHNSITRSTSVQTRTHEVKSHTSSSRDEHTSRRSVKEPSPEPKMSLTKPSYNTRVQNKEEDKEKTVPKRSYSERPKSTHSPDHTSVKTVTTTTTIREKSDSFSRLSPEERTVCTYEVKSQPVDSSFLFQKSTEPPQPEKSSNLKKTSYEQRKTTTTSTTTTNTVTDPITSSYGMGPIDEHGKPLFGLRALRRTHQDQTPANDDLARTETVTYNTYTLTTSDFDEPANLASLKTMSKVDREFSGPEIVEVSNDDSAYSEDTRRTSKEYTVEEVSELDGYLSTGLKSENIKRFTSHLQNLENSQTETGHEEETRRPLVRGDSVKALQHKYQQATEAANQTCGGSSYPKAGLILRSNSLQHSDDPNQSSSSMRKTKTETVETTRRVLHSSYGGGGGDKQVVVKAQMSEQVEDSSGLKSARQVQGVKAMTTTMTKDGPVEKSSSAVRVTTSGGGTSSTTTTTSFLDNNAKVTGVQDILSRMRNADLVTETDDTEEDAKARALLNKFLGASVILQGMEQGMRHSASQQKSAALVGEVDKQLVKATTRTREENIEEICDKDQLKFLLDSCSDLEDKRKLRARLREVMAEDKGGVGEAKGTLSDVPGPVEITGIWPSNKSSNVDDSGTESGEDLRMINPEIMQEVQTALSRLEGVIPVLDPTKRNAVTQLVSSLQCCLKINKDQQLAPPTPPTRKFGNKRSLKNRHTVGVTREELVEARMWADECGLNRTMTADDINTGTSSFLENVFRPVRFVPPPVVEEKIPISRYTKLPLLKVAYQKPILYKIGFFMEPAPQNGSMSYFEPDPKLSYERSLSDTGSLCDYDPSLGLFTPKQTVQIAVHKAAINKQISCRESTKVQGRGSSEDGDVSSADEDKHELSSVHRLLQLASESNNKPKFTGKKQKMKRANTIDIPKRSTIFDYSSDDHGASADEQNRKGSDDMGHLGKKERPPSFEPKTENDHKFLSFLQRVSESEGSKMPAYNPSARGGKHWRNRFSTIKTTFESKDITPPKNTFSPSPAKLFWQKSENQSLNEIKTNSSPGKLPWSVKTQEDGVIVGSLTVAKPSIVNNFNHAPKSAFKPIEKKPTTPLISPASGTVKQIAAMKFSTFETPILQKPKPLNMKTYANNTEKDKSKFLAGNNNTSNVTHKFYNIPSNVVSQEVKQKVQEKHFVNNQINNQLAKPKYKKLDPAENTSYVEKNYFYRGQPKKSTGQKEMLKSQSPFLSQVGKQNYPTSPTKSSGQAPFANSINSPTLARLPRSVLSEPKRREIIPQFMEDFEKSYQSDGPNRYCEYASRPKEPRNKLPNTFYNGEESNVKPHHLSYPNKPDVKVEEENVNKNKNSRQSLICEEKDSLKFMGNANFSNDFSHPVTETAPKPNGYSNFTKTESNSPMNNTTFVREDKLQDNRSYLCNLRDASTIDTDREYVSNIPVTSTILKNGQYISITPKSRTPTMDGDGANEFIKQSPNTSGGRSPINRTSPPSSDGSSNNGGRVYYNNTQMRLSNKIEDMSQMENYVNARLASNSALTPHNLPAGTPDRVSPLRNWAPAGSPSIKVEKASDPVNGGDCYEEKAVSRVMGQAQCQVAVSVNNRNRTRYDDSKNIQSELRLQVQQSARQKSLSPTNFPNVLQKSESWHQMVKEKMNLAKQAPPLPKISKAKSSHSLALPRQFESAISPETVENKKMTVSQYLSKQSNNREQRRYAHKASKSMLDIDDLENVDEVFESIFQEASKKKKH</sequence>
<feature type="compositionally biased region" description="Basic and acidic residues" evidence="1">
    <location>
        <begin position="2111"/>
        <end position="2120"/>
    </location>
</feature>
<feature type="compositionally biased region" description="Polar residues" evidence="1">
    <location>
        <begin position="189"/>
        <end position="206"/>
    </location>
</feature>
<feature type="compositionally biased region" description="Polar residues" evidence="1">
    <location>
        <begin position="1203"/>
        <end position="1222"/>
    </location>
</feature>
<feature type="compositionally biased region" description="Basic and acidic residues" evidence="1">
    <location>
        <begin position="374"/>
        <end position="388"/>
    </location>
</feature>
<feature type="compositionally biased region" description="Polar residues" evidence="1">
    <location>
        <begin position="852"/>
        <end position="866"/>
    </location>
</feature>
<feature type="compositionally biased region" description="Basic and acidic residues" evidence="1">
    <location>
        <begin position="907"/>
        <end position="917"/>
    </location>
</feature>
<feature type="compositionally biased region" description="Polar residues" evidence="1">
    <location>
        <begin position="2023"/>
        <end position="2056"/>
    </location>
</feature>
<feature type="compositionally biased region" description="Basic and acidic residues" evidence="1">
    <location>
        <begin position="406"/>
        <end position="418"/>
    </location>
</feature>
<organism evidence="3 4">
    <name type="scientific">Cimex lectularius</name>
    <name type="common">Bed bug</name>
    <name type="synonym">Acanthia lectularia</name>
    <dbReference type="NCBI Taxonomy" id="79782"/>
    <lineage>
        <taxon>Eukaryota</taxon>
        <taxon>Metazoa</taxon>
        <taxon>Ecdysozoa</taxon>
        <taxon>Arthropoda</taxon>
        <taxon>Hexapoda</taxon>
        <taxon>Insecta</taxon>
        <taxon>Pterygota</taxon>
        <taxon>Neoptera</taxon>
        <taxon>Paraneoptera</taxon>
        <taxon>Hemiptera</taxon>
        <taxon>Heteroptera</taxon>
        <taxon>Panheteroptera</taxon>
        <taxon>Cimicomorpha</taxon>
        <taxon>Cimicidae</taxon>
        <taxon>Cimex</taxon>
    </lineage>
</organism>
<feature type="region of interest" description="Disordered" evidence="1">
    <location>
        <begin position="3805"/>
        <end position="3857"/>
    </location>
</feature>
<feature type="compositionally biased region" description="Basic residues" evidence="1">
    <location>
        <begin position="3257"/>
        <end position="3266"/>
    </location>
</feature>